<comment type="caution">
    <text evidence="2">The sequence shown here is derived from an EMBL/GenBank/DDBJ whole genome shotgun (WGS) entry which is preliminary data.</text>
</comment>
<gene>
    <name evidence="2" type="ORF">S03H2_26300</name>
</gene>
<evidence type="ECO:0000313" key="2">
    <source>
        <dbReference type="EMBL" id="GAH41232.1"/>
    </source>
</evidence>
<dbReference type="Gene3D" id="3.50.50.60">
    <property type="entry name" value="FAD/NAD(P)-binding domain"/>
    <property type="match status" value="1"/>
</dbReference>
<dbReference type="Pfam" id="PF07992">
    <property type="entry name" value="Pyr_redox_2"/>
    <property type="match status" value="1"/>
</dbReference>
<organism evidence="2">
    <name type="scientific">marine sediment metagenome</name>
    <dbReference type="NCBI Taxonomy" id="412755"/>
    <lineage>
        <taxon>unclassified sequences</taxon>
        <taxon>metagenomes</taxon>
        <taxon>ecological metagenomes</taxon>
    </lineage>
</organism>
<feature type="non-terminal residue" evidence="2">
    <location>
        <position position="116"/>
    </location>
</feature>
<name>X1F8F2_9ZZZZ</name>
<dbReference type="Gene3D" id="3.40.50.720">
    <property type="entry name" value="NAD(P)-binding Rossmann-like Domain"/>
    <property type="match status" value="1"/>
</dbReference>
<sequence>MVGCETADFLAEQGKKVTVVEMLPAIAQDMEFVRRGMLLDRFAEYPVEVKTNAEIREIVADGVITGDGEKITADTVVLALGVIANRELELSLSRKSWALYCVGDCDTPGNIMTGKG</sequence>
<dbReference type="GO" id="GO:0016491">
    <property type="term" value="F:oxidoreductase activity"/>
    <property type="evidence" value="ECO:0007669"/>
    <property type="project" value="InterPro"/>
</dbReference>
<evidence type="ECO:0000259" key="1">
    <source>
        <dbReference type="Pfam" id="PF07992"/>
    </source>
</evidence>
<dbReference type="InterPro" id="IPR036188">
    <property type="entry name" value="FAD/NAD-bd_sf"/>
</dbReference>
<dbReference type="SUPFAM" id="SSF51905">
    <property type="entry name" value="FAD/NAD(P)-binding domain"/>
    <property type="match status" value="1"/>
</dbReference>
<accession>X1F8F2</accession>
<reference evidence="2" key="1">
    <citation type="journal article" date="2014" name="Front. Microbiol.">
        <title>High frequency of phylogenetically diverse reductive dehalogenase-homologous genes in deep subseafloor sedimentary metagenomes.</title>
        <authorList>
            <person name="Kawai M."/>
            <person name="Futagami T."/>
            <person name="Toyoda A."/>
            <person name="Takaki Y."/>
            <person name="Nishi S."/>
            <person name="Hori S."/>
            <person name="Arai W."/>
            <person name="Tsubouchi T."/>
            <person name="Morono Y."/>
            <person name="Uchiyama I."/>
            <person name="Ito T."/>
            <person name="Fujiyama A."/>
            <person name="Inagaki F."/>
            <person name="Takami H."/>
        </authorList>
    </citation>
    <scope>NUCLEOTIDE SEQUENCE</scope>
    <source>
        <strain evidence="2">Expedition CK06-06</strain>
    </source>
</reference>
<dbReference type="InterPro" id="IPR023753">
    <property type="entry name" value="FAD/NAD-binding_dom"/>
</dbReference>
<dbReference type="AlphaFoldDB" id="X1F8F2"/>
<dbReference type="EMBL" id="BARU01015193">
    <property type="protein sequence ID" value="GAH41232.1"/>
    <property type="molecule type" value="Genomic_DNA"/>
</dbReference>
<proteinExistence type="predicted"/>
<feature type="domain" description="FAD/NAD(P)-binding" evidence="1">
    <location>
        <begin position="2"/>
        <end position="89"/>
    </location>
</feature>
<protein>
    <recommendedName>
        <fullName evidence="1">FAD/NAD(P)-binding domain-containing protein</fullName>
    </recommendedName>
</protein>